<dbReference type="OrthoDB" id="191139at2759"/>
<accession>A0A6A6YZ68</accession>
<reference evidence="4" key="2">
    <citation type="submission" date="2020-04" db="EMBL/GenBank/DDBJ databases">
        <authorList>
            <consortium name="NCBI Genome Project"/>
        </authorList>
    </citation>
    <scope>NUCLEOTIDE SEQUENCE</scope>
    <source>
        <strain evidence="4">CBS 304.34</strain>
    </source>
</reference>
<keyword evidence="3" id="KW-1185">Reference proteome</keyword>
<evidence type="ECO:0000256" key="1">
    <source>
        <dbReference type="SAM" id="MobiDB-lite"/>
    </source>
</evidence>
<reference evidence="4" key="3">
    <citation type="submission" date="2025-04" db="UniProtKB">
        <authorList>
            <consortium name="RefSeq"/>
        </authorList>
    </citation>
    <scope>IDENTIFICATION</scope>
    <source>
        <strain evidence="4">CBS 304.34</strain>
    </source>
</reference>
<dbReference type="AlphaFoldDB" id="A0A6A6YZ68"/>
<gene>
    <name evidence="2 4" type="ORF">BDZ99DRAFT_495668</name>
</gene>
<feature type="compositionally biased region" description="Basic and acidic residues" evidence="1">
    <location>
        <begin position="220"/>
        <end position="235"/>
    </location>
</feature>
<reference evidence="2 4" key="1">
    <citation type="journal article" date="2020" name="Stud. Mycol.">
        <title>101 Dothideomycetes genomes: a test case for predicting lifestyles and emergence of pathogens.</title>
        <authorList>
            <person name="Haridas S."/>
            <person name="Albert R."/>
            <person name="Binder M."/>
            <person name="Bloem J."/>
            <person name="Labutti K."/>
            <person name="Salamov A."/>
            <person name="Andreopoulos B."/>
            <person name="Baker S."/>
            <person name="Barry K."/>
            <person name="Bills G."/>
            <person name="Bluhm B."/>
            <person name="Cannon C."/>
            <person name="Castanera R."/>
            <person name="Culley D."/>
            <person name="Daum C."/>
            <person name="Ezra D."/>
            <person name="Gonzalez J."/>
            <person name="Henrissat B."/>
            <person name="Kuo A."/>
            <person name="Liang C."/>
            <person name="Lipzen A."/>
            <person name="Lutzoni F."/>
            <person name="Magnuson J."/>
            <person name="Mondo S."/>
            <person name="Nolan M."/>
            <person name="Ohm R."/>
            <person name="Pangilinan J."/>
            <person name="Park H.-J."/>
            <person name="Ramirez L."/>
            <person name="Alfaro M."/>
            <person name="Sun H."/>
            <person name="Tritt A."/>
            <person name="Yoshinaga Y."/>
            <person name="Zwiers L.-H."/>
            <person name="Turgeon B."/>
            <person name="Goodwin S."/>
            <person name="Spatafora J."/>
            <person name="Crous P."/>
            <person name="Grigoriev I."/>
        </authorList>
    </citation>
    <scope>NUCLEOTIDE SEQUENCE</scope>
    <source>
        <strain evidence="2 4">CBS 304.34</strain>
    </source>
</reference>
<evidence type="ECO:0000313" key="2">
    <source>
        <dbReference type="EMBL" id="KAF2814121.1"/>
    </source>
</evidence>
<name>A0A6A6YZ68_9PEZI</name>
<dbReference type="Proteomes" id="UP000504636">
    <property type="component" value="Unplaced"/>
</dbReference>
<organism evidence="2">
    <name type="scientific">Mytilinidion resinicola</name>
    <dbReference type="NCBI Taxonomy" id="574789"/>
    <lineage>
        <taxon>Eukaryota</taxon>
        <taxon>Fungi</taxon>
        <taxon>Dikarya</taxon>
        <taxon>Ascomycota</taxon>
        <taxon>Pezizomycotina</taxon>
        <taxon>Dothideomycetes</taxon>
        <taxon>Pleosporomycetidae</taxon>
        <taxon>Mytilinidiales</taxon>
        <taxon>Mytilinidiaceae</taxon>
        <taxon>Mytilinidion</taxon>
    </lineage>
</organism>
<proteinExistence type="predicted"/>
<dbReference type="GeneID" id="54464285"/>
<dbReference type="EMBL" id="MU003695">
    <property type="protein sequence ID" value="KAF2814121.1"/>
    <property type="molecule type" value="Genomic_DNA"/>
</dbReference>
<dbReference type="RefSeq" id="XP_033581085.1">
    <property type="nucleotide sequence ID" value="XM_033723392.1"/>
</dbReference>
<evidence type="ECO:0000313" key="3">
    <source>
        <dbReference type="Proteomes" id="UP000504636"/>
    </source>
</evidence>
<evidence type="ECO:0000313" key="4">
    <source>
        <dbReference type="RefSeq" id="XP_033581085.1"/>
    </source>
</evidence>
<feature type="region of interest" description="Disordered" evidence="1">
    <location>
        <begin position="220"/>
        <end position="239"/>
    </location>
</feature>
<sequence>MIPTGSPESQPAFGLDKQLCEDQLNLLYAEFGFAVDPRMDRDDTSLIFPWGVYEAKGWAGDCREARSQALAAGAAYLDMLDCLARTPDSSGYPTAYQTHESRNFQVFALTSYGAQWHINVGYRRPREKVDTECADWVHPVHVENGRVSDYVYIFQRVWSGRVVNQKRAYELLTLIDQIQDWATHKHRDFVTRHLVPWTRLGRRWQIDRVWTFDPDDERSSRQRVYSEDPQGEARRRSSHRSSMNINFLLAKYKGLNQATRFKLQAKADRIYDRRGGHGIDMKQRWKLLKKMIRQEAHRRCNSPYRARGRD</sequence>
<protein>
    <submittedName>
        <fullName evidence="2 4">Uncharacterized protein</fullName>
    </submittedName>
</protein>